<reference evidence="6 7" key="1">
    <citation type="submission" date="2014-01" db="EMBL/GenBank/DDBJ databases">
        <title>Isolation of Serratia multitudinisentens RB-25 from Ex-Landfill site.</title>
        <authorList>
            <person name="Robson E.H.J."/>
        </authorList>
    </citation>
    <scope>NUCLEOTIDE SEQUENCE [LARGE SCALE GENOMIC DNA]</scope>
    <source>
        <strain evidence="6 7">RB-25</strain>
    </source>
</reference>
<evidence type="ECO:0000256" key="3">
    <source>
        <dbReference type="ARBA" id="ARBA00023315"/>
    </source>
</evidence>
<dbReference type="SUPFAM" id="SSF55048">
    <property type="entry name" value="Probable ACP-binding domain of malonyl-CoA ACP transacylase"/>
    <property type="match status" value="1"/>
</dbReference>
<evidence type="ECO:0000259" key="5">
    <source>
        <dbReference type="SMART" id="SM00827"/>
    </source>
</evidence>
<gene>
    <name evidence="6" type="ORF">Z042_02090</name>
</gene>
<dbReference type="GO" id="GO:0006633">
    <property type="term" value="P:fatty acid biosynthetic process"/>
    <property type="evidence" value="ECO:0007669"/>
    <property type="project" value="TreeGrafter"/>
</dbReference>
<dbReference type="EC" id="2.3.1.39" evidence="1"/>
<dbReference type="OrthoDB" id="9808564at2"/>
<dbReference type="NCBIfam" id="TIGR00128">
    <property type="entry name" value="fabD"/>
    <property type="match status" value="1"/>
</dbReference>
<evidence type="ECO:0000256" key="2">
    <source>
        <dbReference type="ARBA" id="ARBA00022679"/>
    </source>
</evidence>
<dbReference type="eggNOG" id="COG0331">
    <property type="taxonomic scope" value="Bacteria"/>
</dbReference>
<dbReference type="EMBL" id="CP007044">
    <property type="protein sequence ID" value="AHG18552.1"/>
    <property type="molecule type" value="Genomic_DNA"/>
</dbReference>
<dbReference type="InterPro" id="IPR016036">
    <property type="entry name" value="Malonyl_transacylase_ACP-bd"/>
</dbReference>
<dbReference type="Gene3D" id="3.30.70.250">
    <property type="entry name" value="Malonyl-CoA ACP transacylase, ACP-binding"/>
    <property type="match status" value="1"/>
</dbReference>
<keyword evidence="7" id="KW-1185">Reference proteome</keyword>
<accession>W0L8G7</accession>
<dbReference type="Proteomes" id="UP000019030">
    <property type="component" value="Chromosome"/>
</dbReference>
<dbReference type="Gene3D" id="3.40.366.10">
    <property type="entry name" value="Malonyl-Coenzyme A Acyl Carrier Protein, domain 2"/>
    <property type="match status" value="1"/>
</dbReference>
<dbReference type="SUPFAM" id="SSF52151">
    <property type="entry name" value="FabD/lysophospholipase-like"/>
    <property type="match status" value="1"/>
</dbReference>
<keyword evidence="3" id="KW-0012">Acyltransferase</keyword>
<dbReference type="HOGENOM" id="CLU_030558_1_0_6"/>
<dbReference type="PANTHER" id="PTHR42681:SF1">
    <property type="entry name" value="MALONYL-COA-ACYL CARRIER PROTEIN TRANSACYLASE, MITOCHONDRIAL"/>
    <property type="match status" value="1"/>
</dbReference>
<dbReference type="InterPro" id="IPR001227">
    <property type="entry name" value="Ac_transferase_dom_sf"/>
</dbReference>
<dbReference type="InterPro" id="IPR050858">
    <property type="entry name" value="Mal-CoA-ACP_Trans/PKS_FabD"/>
</dbReference>
<dbReference type="GO" id="GO:0004314">
    <property type="term" value="F:[acyl-carrier-protein] S-malonyltransferase activity"/>
    <property type="evidence" value="ECO:0007669"/>
    <property type="project" value="UniProtKB-EC"/>
</dbReference>
<evidence type="ECO:0000256" key="1">
    <source>
        <dbReference type="ARBA" id="ARBA00013258"/>
    </source>
</evidence>
<dbReference type="GO" id="GO:0005829">
    <property type="term" value="C:cytosol"/>
    <property type="evidence" value="ECO:0007669"/>
    <property type="project" value="TreeGrafter"/>
</dbReference>
<feature type="domain" description="Malonyl-CoA:ACP transacylase (MAT)" evidence="5">
    <location>
        <begin position="7"/>
        <end position="307"/>
    </location>
</feature>
<dbReference type="InterPro" id="IPR004410">
    <property type="entry name" value="Malonyl_CoA-ACP_transAc_FabD"/>
</dbReference>
<protein>
    <recommendedName>
        <fullName evidence="1">[acyl-carrier-protein] S-malonyltransferase</fullName>
        <ecNumber evidence="1">2.3.1.39</ecNumber>
    </recommendedName>
</protein>
<dbReference type="InterPro" id="IPR014043">
    <property type="entry name" value="Acyl_transferase_dom"/>
</dbReference>
<comment type="catalytic activity">
    <reaction evidence="4">
        <text>holo-[ACP] + malonyl-CoA = malonyl-[ACP] + CoA</text>
        <dbReference type="Rhea" id="RHEA:41792"/>
        <dbReference type="Rhea" id="RHEA-COMP:9623"/>
        <dbReference type="Rhea" id="RHEA-COMP:9685"/>
        <dbReference type="ChEBI" id="CHEBI:57287"/>
        <dbReference type="ChEBI" id="CHEBI:57384"/>
        <dbReference type="ChEBI" id="CHEBI:64479"/>
        <dbReference type="ChEBI" id="CHEBI:78449"/>
        <dbReference type="EC" id="2.3.1.39"/>
    </reaction>
</comment>
<dbReference type="STRING" id="1441930.Z042_02090"/>
<dbReference type="PATRIC" id="fig|1441930.4.peg.431"/>
<sequence>MKKFAILFPGQGSQYLGMGKALYEQHALVKERFTTASDILGKDMAQLCFSGASAELDRTENTQPALLLCGVAAYEVFVQRSGLKPQVMAGHSLGELTALVCAGVIGFEDGIRLARGRGEAMSRCTQSAETGMAAVTQLGCEQVEKLCRQHPDFGERFVIANFNAPQQLVLSGEREALQQVGEVLTAAGAFFIPLRVSGAFHSPLMQAAAEEFKALIATVPLHDPQIPVLANINARPYVKVAAVADSLIQQVVSPVLWQESLLYLQNEYDQGPMDLFIDAGPGSVVKKLCQSVLPQARGYALDLVADMAPLMQQLETDIRTLREHPPLLGKCLAVAVSTRNTNWDNDSYQQHVVGPYQQLKTLHETLKEKGAEPSVEQMKQALELLGSIMRAKGASEQEQRQRFRDIVRVTGTAEVLQEYAS</sequence>
<organism evidence="6 7">
    <name type="scientific">Chania multitudinisentens RB-25</name>
    <dbReference type="NCBI Taxonomy" id="1441930"/>
    <lineage>
        <taxon>Bacteria</taxon>
        <taxon>Pseudomonadati</taxon>
        <taxon>Pseudomonadota</taxon>
        <taxon>Gammaproteobacteria</taxon>
        <taxon>Enterobacterales</taxon>
        <taxon>Yersiniaceae</taxon>
        <taxon>Chania</taxon>
    </lineage>
</organism>
<dbReference type="KEGG" id="sfo:Z042_02090"/>
<dbReference type="InterPro" id="IPR016035">
    <property type="entry name" value="Acyl_Trfase/lysoPLipase"/>
</dbReference>
<proteinExistence type="predicted"/>
<dbReference type="PANTHER" id="PTHR42681">
    <property type="entry name" value="MALONYL-COA-ACYL CARRIER PROTEIN TRANSACYLASE, MITOCHONDRIAL"/>
    <property type="match status" value="1"/>
</dbReference>
<evidence type="ECO:0000313" key="6">
    <source>
        <dbReference type="EMBL" id="AHG18552.1"/>
    </source>
</evidence>
<dbReference type="RefSeq" id="WP_024914077.1">
    <property type="nucleotide sequence ID" value="NZ_CP007044.2"/>
</dbReference>
<keyword evidence="2" id="KW-0808">Transferase</keyword>
<dbReference type="Pfam" id="PF00698">
    <property type="entry name" value="Acyl_transf_1"/>
    <property type="match status" value="1"/>
</dbReference>
<evidence type="ECO:0000256" key="4">
    <source>
        <dbReference type="ARBA" id="ARBA00048462"/>
    </source>
</evidence>
<dbReference type="AlphaFoldDB" id="W0L8G7"/>
<evidence type="ECO:0000313" key="7">
    <source>
        <dbReference type="Proteomes" id="UP000019030"/>
    </source>
</evidence>
<dbReference type="SMART" id="SM00827">
    <property type="entry name" value="PKS_AT"/>
    <property type="match status" value="1"/>
</dbReference>
<name>W0L8G7_9GAMM</name>
<reference evidence="6 7" key="2">
    <citation type="submission" date="2015-03" db="EMBL/GenBank/DDBJ databases">
        <authorList>
            <person name="Chan K.-G."/>
        </authorList>
    </citation>
    <scope>NUCLEOTIDE SEQUENCE [LARGE SCALE GENOMIC DNA]</scope>
    <source>
        <strain evidence="6 7">RB-25</strain>
    </source>
</reference>